<dbReference type="RefSeq" id="WP_055659163.1">
    <property type="nucleotide sequence ID" value="NZ_CABIXC010000017.1"/>
</dbReference>
<dbReference type="SUPFAM" id="SSF48208">
    <property type="entry name" value="Six-hairpin glycosidases"/>
    <property type="match status" value="1"/>
</dbReference>
<evidence type="ECO:0000313" key="3">
    <source>
        <dbReference type="Proteomes" id="UP000095651"/>
    </source>
</evidence>
<dbReference type="InterPro" id="IPR008928">
    <property type="entry name" value="6-hairpin_glycosidase_sf"/>
</dbReference>
<proteinExistence type="predicted"/>
<sequence>MSVKNQTSVSFQTSDDLLQKLVDTAEEKSRENLKRFENRLVLIEGGGYEKIWLETQPMGGEMYAKRNLEAGINNQLLFMENQREDGRIPGSVACENGRITPQFNKFQGFCFPSAALNVYYLMGKDPGYLDLLYTTLERFDSYLWRVRDSDGDGCLETWCKYDTGEDHALRYGDAPNDWSEEVPPEGCSVVPMASMDIMSFSYASRETLAKISRIQKDIRREEIWKEKAACVQDKIRSYLWDDAAGACFDRDKNHRVLRTMTHNNLRAMYWNSFTQPMADRFVKEHLLNPKEFWTHMPLPSVAVNDPLFRNVTTNDWSGQAEALTYQRAIRALENYGYDSLIPELGEKLFQAIGRDCVFVQQYDPFTAEPSLVCLDGEQDCYGPALLSVLEYAARMYGVHIEHDTVFWGTVGGHESVYEQIWGDRSFKLVQNGNGAEGFMNGRKVFEAGPGIKVITGLDGNVLEVKKLSKNGDVKSIRQRL</sequence>
<evidence type="ECO:0000259" key="1">
    <source>
        <dbReference type="Pfam" id="PF22422"/>
    </source>
</evidence>
<dbReference type="GO" id="GO:0005975">
    <property type="term" value="P:carbohydrate metabolic process"/>
    <property type="evidence" value="ECO:0007669"/>
    <property type="project" value="InterPro"/>
</dbReference>
<name>A0A174KB59_9FIRM</name>
<dbReference type="EMBL" id="CYZE01000017">
    <property type="protein sequence ID" value="CUP08061.1"/>
    <property type="molecule type" value="Genomic_DNA"/>
</dbReference>
<dbReference type="InterPro" id="IPR054491">
    <property type="entry name" value="MGH1-like_GH"/>
</dbReference>
<dbReference type="Proteomes" id="UP000095651">
    <property type="component" value="Unassembled WGS sequence"/>
</dbReference>
<protein>
    <submittedName>
        <fullName evidence="2">Cell wall surface anchor family protein</fullName>
    </submittedName>
</protein>
<dbReference type="Pfam" id="PF22422">
    <property type="entry name" value="MGH1-like_GH"/>
    <property type="match status" value="1"/>
</dbReference>
<dbReference type="Gene3D" id="1.50.10.10">
    <property type="match status" value="1"/>
</dbReference>
<accession>A0A174KB59</accession>
<dbReference type="InterPro" id="IPR012341">
    <property type="entry name" value="6hp_glycosidase-like_sf"/>
</dbReference>
<organism evidence="2 3">
    <name type="scientific">Hungatella hathewayi</name>
    <dbReference type="NCBI Taxonomy" id="154046"/>
    <lineage>
        <taxon>Bacteria</taxon>
        <taxon>Bacillati</taxon>
        <taxon>Bacillota</taxon>
        <taxon>Clostridia</taxon>
        <taxon>Lachnospirales</taxon>
        <taxon>Lachnospiraceae</taxon>
        <taxon>Hungatella</taxon>
    </lineage>
</organism>
<feature type="domain" description="Mannosylglycerate hydrolase MGH1-like glycoside hydrolase" evidence="1">
    <location>
        <begin position="78"/>
        <end position="369"/>
    </location>
</feature>
<dbReference type="AlphaFoldDB" id="A0A174KB59"/>
<reference evidence="2 3" key="1">
    <citation type="submission" date="2015-09" db="EMBL/GenBank/DDBJ databases">
        <authorList>
            <consortium name="Pathogen Informatics"/>
        </authorList>
    </citation>
    <scope>NUCLEOTIDE SEQUENCE [LARGE SCALE GENOMIC DNA]</scope>
    <source>
        <strain evidence="2 3">2789STDY5608850</strain>
    </source>
</reference>
<gene>
    <name evidence="2" type="ORF">ERS852407_04914</name>
</gene>
<evidence type="ECO:0000313" key="2">
    <source>
        <dbReference type="EMBL" id="CUP08061.1"/>
    </source>
</evidence>